<evidence type="ECO:0000313" key="4">
    <source>
        <dbReference type="Proteomes" id="UP000011602"/>
    </source>
</evidence>
<evidence type="ECO:0000256" key="1">
    <source>
        <dbReference type="SAM" id="MobiDB-lite"/>
    </source>
</evidence>
<dbReference type="AlphaFoldDB" id="L9WV02"/>
<comment type="caution">
    <text evidence="3">The sequence shown here is derived from an EMBL/GenBank/DDBJ whole genome shotgun (WGS) entry which is preliminary data.</text>
</comment>
<sequence>MIGTVAVAGAVALVIVITVAGAFAWRRVQTRDRRALAAALEDSLADAMGPGVGSHLERAPTVRRIDVVSERGDFAADSRTDDVSIGAADADAQRPSYAPVVRIDLETTDAPGMDLLFEYVTNVLAAIHPVCTARDAPVAYYDVEFTFGPDGLVVAGECRRVSVTPELADRVLEDERYGAVELRRDVERAARDDETPTALWEPCRPTSSGVARGRDRRPE</sequence>
<keyword evidence="2" id="KW-0812">Transmembrane</keyword>
<dbReference type="RefSeq" id="WP_007260245.1">
    <property type="nucleotide sequence ID" value="NZ_AOHZ01000068.1"/>
</dbReference>
<evidence type="ECO:0000313" key="3">
    <source>
        <dbReference type="EMBL" id="ELY53324.1"/>
    </source>
</evidence>
<name>L9WV02_9EURY</name>
<gene>
    <name evidence="3" type="ORF">C493_14888</name>
</gene>
<dbReference type="eggNOG" id="arCOG10835">
    <property type="taxonomic scope" value="Archaea"/>
</dbReference>
<dbReference type="Proteomes" id="UP000011602">
    <property type="component" value="Unassembled WGS sequence"/>
</dbReference>
<evidence type="ECO:0000256" key="2">
    <source>
        <dbReference type="SAM" id="Phobius"/>
    </source>
</evidence>
<reference evidence="3 4" key="1">
    <citation type="journal article" date="2014" name="PLoS Genet.">
        <title>Phylogenetically driven sequencing of extremely halophilic archaea reveals strategies for static and dynamic osmo-response.</title>
        <authorList>
            <person name="Becker E.A."/>
            <person name="Seitzer P.M."/>
            <person name="Tritt A."/>
            <person name="Larsen D."/>
            <person name="Krusor M."/>
            <person name="Yao A.I."/>
            <person name="Wu D."/>
            <person name="Madern D."/>
            <person name="Eisen J.A."/>
            <person name="Darling A.E."/>
            <person name="Facciotti M.T."/>
        </authorList>
    </citation>
    <scope>NUCLEOTIDE SEQUENCE [LARGE SCALE GENOMIC DNA]</scope>
    <source>
        <strain evidence="3 4">JCM 12255</strain>
    </source>
</reference>
<organism evidence="3 4">
    <name type="scientific">Natronolimnohabitans innermongolicus JCM 12255</name>
    <dbReference type="NCBI Taxonomy" id="1227499"/>
    <lineage>
        <taxon>Archaea</taxon>
        <taxon>Methanobacteriati</taxon>
        <taxon>Methanobacteriota</taxon>
        <taxon>Stenosarchaea group</taxon>
        <taxon>Halobacteria</taxon>
        <taxon>Halobacteriales</taxon>
        <taxon>Natrialbaceae</taxon>
        <taxon>Natronolimnohabitans</taxon>
    </lineage>
</organism>
<feature type="region of interest" description="Disordered" evidence="1">
    <location>
        <begin position="188"/>
        <end position="219"/>
    </location>
</feature>
<dbReference type="STRING" id="1227499.C493_14888"/>
<keyword evidence="2" id="KW-1133">Transmembrane helix</keyword>
<keyword evidence="2" id="KW-0472">Membrane</keyword>
<protein>
    <submittedName>
        <fullName evidence="3">Uncharacterized protein</fullName>
    </submittedName>
</protein>
<feature type="transmembrane region" description="Helical" evidence="2">
    <location>
        <begin position="6"/>
        <end position="25"/>
    </location>
</feature>
<dbReference type="EMBL" id="AOHZ01000068">
    <property type="protein sequence ID" value="ELY53324.1"/>
    <property type="molecule type" value="Genomic_DNA"/>
</dbReference>
<keyword evidence="4" id="KW-1185">Reference proteome</keyword>
<accession>L9WV02</accession>
<proteinExistence type="predicted"/>
<dbReference type="OrthoDB" id="200669at2157"/>